<reference evidence="6 7" key="1">
    <citation type="submission" date="2024-02" db="EMBL/GenBank/DDBJ databases">
        <authorList>
            <person name="Chen Y."/>
            <person name="Shah S."/>
            <person name="Dougan E. K."/>
            <person name="Thang M."/>
            <person name="Chan C."/>
        </authorList>
    </citation>
    <scope>NUCLEOTIDE SEQUENCE [LARGE SCALE GENOMIC DNA]</scope>
</reference>
<dbReference type="InterPro" id="IPR001611">
    <property type="entry name" value="Leu-rich_rpt"/>
</dbReference>
<name>A0ABP0JKS1_9DINO</name>
<evidence type="ECO:0000259" key="5">
    <source>
        <dbReference type="Pfam" id="PF23598"/>
    </source>
</evidence>
<keyword evidence="4" id="KW-0472">Membrane</keyword>
<feature type="transmembrane region" description="Helical" evidence="4">
    <location>
        <begin position="858"/>
        <end position="887"/>
    </location>
</feature>
<feature type="domain" description="Disease resistance R13L4/SHOC-2-like LRR" evidence="5">
    <location>
        <begin position="230"/>
        <end position="368"/>
    </location>
</feature>
<dbReference type="SUPFAM" id="SSF52047">
    <property type="entry name" value="RNI-like"/>
    <property type="match status" value="2"/>
</dbReference>
<keyword evidence="2" id="KW-0732">Signal</keyword>
<keyword evidence="4" id="KW-1133">Transmembrane helix</keyword>
<feature type="transmembrane region" description="Helical" evidence="4">
    <location>
        <begin position="723"/>
        <end position="743"/>
    </location>
</feature>
<dbReference type="PANTHER" id="PTHR48060:SF21">
    <property type="entry name" value="L DOMAIN-LIKE PROTEIN"/>
    <property type="match status" value="1"/>
</dbReference>
<accession>A0ABP0JKS1</accession>
<feature type="transmembrane region" description="Helical" evidence="4">
    <location>
        <begin position="899"/>
        <end position="920"/>
    </location>
</feature>
<keyword evidence="3" id="KW-0677">Repeat</keyword>
<sequence length="1222" mass="136745">MTELASPCGHCRENEKAVRCLSNGSMNVTEYFIQRDALAAIFLGFGINPNVSHAMARTPCGYPGLVCDDAGFVIFIGISGGLPGEISWEIGKLQKLEELHLADNWLRGEIPRSLGSLKRLEHLILRDNRLTGDIPAELGELKALKKLLLSHNYLTGRIPKELGALKDLKVLSLGKNLLTGEIPKELGQLKFLTHLNLRQNLLSGEIPRELGNLKVLESLYLCQNNLTGPIFTEVGNLRQLRQLALYQNRLSSEIPQEISQLRLLESLSLSQNQLSGQIPPQLGQLVELKYLNLHSNQLWGKIPRDLGSLQKLTLLQLAQNQLTGQIPFELGLATNLRILHLEKNQLHGQIPQSIFNHAGLQQLHLHHNQLWGQIGLGELPSLTVLHLSYNRLTGEIPRSIGHLKSLQSLHLESNHLSGPIPEELWTQKLQDVHLNGNAFKGPLPPFQHMLNLQLLDLGNNFFEGEVPPLPRSLELLDLSHNDFAGSVASVVEPFCNLQSIGGQLRELRLNHNRFIGRLPPCLMQFRRLKHLSLNNNGLSGLIPEVEATELVVLTLHRNSFSGPIPRSFQNLEHLSVLTLHENSFRGPIIPLRLTSPCIDNPRFELHSTTCYILCVFLEAEQTDCRALMELLHYPILEVELVRLNCPDLCGTCDSEGSSNATFHHNRFSCHVPDTISSNNTAIHATGVMGNMLGQGLRLNASWISAEENQAFLYYSPKVWNDNLFVMVPMVLLVLTFALLHRPLQHQLRKASRSLSSGAASRVAASNLTLIKVAGLSILMSWPLLMIFWAGTGYHTCSPPLSQITLANLQENVWGELGVVVAWCGAVLFFRSILLSMPKTAESPLRYSRARGPSMKTQVLKGLAWLLWFSFVSVLSMPSILVAAVQALPKTVNQEWFSHIHSAAPFLIVAIDTVVASALSMQYSARSGIKADRLLMTFRLFSAWLLSLLTTVFLHENCLGGWKLFWIVCREEAPEHQSFNWKIWDEEILNTKKDMCSLNLLWWQDGRCSRSIVEGLTALLLKKLLIRSTLQPLVMLVLWSVSRPEPTEHPEEGRHLQLLKGPKTTGSLLPLQQMALLTTYIETLFFWCPLIPLLSIGILSAAVANLFLFDVAIWRFHVRLPSDTRSRDAGISRSYLSFSLGASCCFQVWHAFCTEMSGRYLLLVANVVLLGPWARRLLPLDRAKNFFWADLIRAGEAEVIELAIRIDVEGRDEDSNVAGLDLL</sequence>
<dbReference type="SMART" id="SM00369">
    <property type="entry name" value="LRR_TYP"/>
    <property type="match status" value="9"/>
</dbReference>
<keyword evidence="7" id="KW-1185">Reference proteome</keyword>
<evidence type="ECO:0000256" key="3">
    <source>
        <dbReference type="ARBA" id="ARBA00022737"/>
    </source>
</evidence>
<gene>
    <name evidence="6" type="ORF">CCMP2556_LOCUS11944</name>
</gene>
<evidence type="ECO:0000313" key="7">
    <source>
        <dbReference type="Proteomes" id="UP001642484"/>
    </source>
</evidence>
<comment type="caution">
    <text evidence="6">The sequence shown here is derived from an EMBL/GenBank/DDBJ whole genome shotgun (WGS) entry which is preliminary data.</text>
</comment>
<protein>
    <recommendedName>
        <fullName evidence="5">Disease resistance R13L4/SHOC-2-like LRR domain-containing protein</fullName>
    </recommendedName>
</protein>
<evidence type="ECO:0000313" key="6">
    <source>
        <dbReference type="EMBL" id="CAK9015028.1"/>
    </source>
</evidence>
<evidence type="ECO:0000256" key="2">
    <source>
        <dbReference type="ARBA" id="ARBA00022729"/>
    </source>
</evidence>
<dbReference type="EMBL" id="CAXAMN010005692">
    <property type="protein sequence ID" value="CAK9015028.1"/>
    <property type="molecule type" value="Genomic_DNA"/>
</dbReference>
<dbReference type="InterPro" id="IPR003591">
    <property type="entry name" value="Leu-rich_rpt_typical-subtyp"/>
</dbReference>
<dbReference type="Pfam" id="PF00560">
    <property type="entry name" value="LRR_1"/>
    <property type="match status" value="5"/>
</dbReference>
<dbReference type="Gene3D" id="3.80.10.10">
    <property type="entry name" value="Ribonuclease Inhibitor"/>
    <property type="match status" value="5"/>
</dbReference>
<dbReference type="PANTHER" id="PTHR48060">
    <property type="entry name" value="DNA DAMAGE-REPAIR/TOLERATION PROTEIN DRT100"/>
    <property type="match status" value="1"/>
</dbReference>
<dbReference type="InterPro" id="IPR053211">
    <property type="entry name" value="DNA_repair-toleration"/>
</dbReference>
<feature type="transmembrane region" description="Helical" evidence="4">
    <location>
        <begin position="816"/>
        <end position="837"/>
    </location>
</feature>
<organism evidence="6 7">
    <name type="scientific">Durusdinium trenchii</name>
    <dbReference type="NCBI Taxonomy" id="1381693"/>
    <lineage>
        <taxon>Eukaryota</taxon>
        <taxon>Sar</taxon>
        <taxon>Alveolata</taxon>
        <taxon>Dinophyceae</taxon>
        <taxon>Suessiales</taxon>
        <taxon>Symbiodiniaceae</taxon>
        <taxon>Durusdinium</taxon>
    </lineage>
</organism>
<dbReference type="Pfam" id="PF23598">
    <property type="entry name" value="LRR_14"/>
    <property type="match status" value="1"/>
</dbReference>
<dbReference type="InterPro" id="IPR055414">
    <property type="entry name" value="LRR_R13L4/SHOC2-like"/>
</dbReference>
<evidence type="ECO:0000256" key="1">
    <source>
        <dbReference type="ARBA" id="ARBA00022614"/>
    </source>
</evidence>
<keyword evidence="1" id="KW-0433">Leucine-rich repeat</keyword>
<proteinExistence type="predicted"/>
<feature type="transmembrane region" description="Helical" evidence="4">
    <location>
        <begin position="1083"/>
        <end position="1113"/>
    </location>
</feature>
<evidence type="ECO:0000256" key="4">
    <source>
        <dbReference type="SAM" id="Phobius"/>
    </source>
</evidence>
<keyword evidence="4" id="KW-0812">Transmembrane</keyword>
<dbReference type="Proteomes" id="UP001642484">
    <property type="component" value="Unassembled WGS sequence"/>
</dbReference>
<dbReference type="InterPro" id="IPR032675">
    <property type="entry name" value="LRR_dom_sf"/>
</dbReference>
<dbReference type="Pfam" id="PF13855">
    <property type="entry name" value="LRR_8"/>
    <property type="match status" value="2"/>
</dbReference>
<feature type="transmembrane region" description="Helical" evidence="4">
    <location>
        <begin position="764"/>
        <end position="789"/>
    </location>
</feature>